<dbReference type="OrthoDB" id="2439485at2759"/>
<sequence>MTQKIKLFCILDGDSSAFEVQLDADDSIAALKKAIKKEKEPEFDYIPADKLNLFHVSVPDEGATINLANIESKELLTRATSKISKIFGTSPLPEETINVIIQRPLEDPSTSTSNSEKKRRADDLLPPVLKKKKWTVNGPIRFDAVNQVYYVDPAEHDDNKKILQSVFDREIVMLIGARASGKTTRLYRLITQLTDFGYRCLP</sequence>
<dbReference type="InterPro" id="IPR045379">
    <property type="entry name" value="Crinkler_N"/>
</dbReference>
<dbReference type="RefSeq" id="XP_021882060.1">
    <property type="nucleotide sequence ID" value="XM_022030847.1"/>
</dbReference>
<dbReference type="Proteomes" id="UP000193648">
    <property type="component" value="Unassembled WGS sequence"/>
</dbReference>
<evidence type="ECO:0000313" key="6">
    <source>
        <dbReference type="EMBL" id="ORZ18265.1"/>
    </source>
</evidence>
<comment type="subcellular location">
    <subcellularLocation>
        <location evidence="1">Host cell</location>
    </subcellularLocation>
    <subcellularLocation>
        <location evidence="2">Secreted</location>
    </subcellularLocation>
</comment>
<evidence type="ECO:0000313" key="7">
    <source>
        <dbReference type="Proteomes" id="UP000193648"/>
    </source>
</evidence>
<keyword evidence="3" id="KW-0964">Secreted</keyword>
<evidence type="ECO:0000256" key="4">
    <source>
        <dbReference type="SAM" id="MobiDB-lite"/>
    </source>
</evidence>
<accession>A0A1Y2GS05</accession>
<evidence type="ECO:0000256" key="1">
    <source>
        <dbReference type="ARBA" id="ARBA00004340"/>
    </source>
</evidence>
<gene>
    <name evidence="6" type="ORF">BCR41DRAFT_44323</name>
</gene>
<evidence type="ECO:0000256" key="2">
    <source>
        <dbReference type="ARBA" id="ARBA00004613"/>
    </source>
</evidence>
<dbReference type="GO" id="GO:0005576">
    <property type="term" value="C:extracellular region"/>
    <property type="evidence" value="ECO:0007669"/>
    <property type="project" value="UniProtKB-SubCell"/>
</dbReference>
<keyword evidence="7" id="KW-1185">Reference proteome</keyword>
<organism evidence="6 7">
    <name type="scientific">Lobosporangium transversale</name>
    <dbReference type="NCBI Taxonomy" id="64571"/>
    <lineage>
        <taxon>Eukaryota</taxon>
        <taxon>Fungi</taxon>
        <taxon>Fungi incertae sedis</taxon>
        <taxon>Mucoromycota</taxon>
        <taxon>Mortierellomycotina</taxon>
        <taxon>Mortierellomycetes</taxon>
        <taxon>Mortierellales</taxon>
        <taxon>Mortierellaceae</taxon>
        <taxon>Lobosporangium</taxon>
    </lineage>
</organism>
<feature type="region of interest" description="Disordered" evidence="4">
    <location>
        <begin position="103"/>
        <end position="122"/>
    </location>
</feature>
<reference evidence="6 7" key="1">
    <citation type="submission" date="2016-07" db="EMBL/GenBank/DDBJ databases">
        <title>Pervasive Adenine N6-methylation of Active Genes in Fungi.</title>
        <authorList>
            <consortium name="DOE Joint Genome Institute"/>
            <person name="Mondo S.J."/>
            <person name="Dannebaum R.O."/>
            <person name="Kuo R.C."/>
            <person name="Labutti K."/>
            <person name="Haridas S."/>
            <person name="Kuo A."/>
            <person name="Salamov A."/>
            <person name="Ahrendt S.R."/>
            <person name="Lipzen A."/>
            <person name="Sullivan W."/>
            <person name="Andreopoulos W.B."/>
            <person name="Clum A."/>
            <person name="Lindquist E."/>
            <person name="Daum C."/>
            <person name="Ramamoorthy G.K."/>
            <person name="Gryganskyi A."/>
            <person name="Culley D."/>
            <person name="Magnuson J.K."/>
            <person name="James T.Y."/>
            <person name="O'Malley M.A."/>
            <person name="Stajich J.E."/>
            <person name="Spatafora J.W."/>
            <person name="Visel A."/>
            <person name="Grigoriev I.V."/>
        </authorList>
    </citation>
    <scope>NUCLEOTIDE SEQUENCE [LARGE SCALE GENOMIC DNA]</scope>
    <source>
        <strain evidence="6 7">NRRL 3116</strain>
    </source>
</reference>
<dbReference type="EMBL" id="MCFF01000015">
    <property type="protein sequence ID" value="ORZ18265.1"/>
    <property type="molecule type" value="Genomic_DNA"/>
</dbReference>
<dbReference type="AlphaFoldDB" id="A0A1Y2GS05"/>
<protein>
    <recommendedName>
        <fullName evidence="5">Crinkler effector protein N-terminal domain-containing protein</fullName>
    </recommendedName>
</protein>
<dbReference type="GeneID" id="33572688"/>
<comment type="caution">
    <text evidence="6">The sequence shown here is derived from an EMBL/GenBank/DDBJ whole genome shotgun (WGS) entry which is preliminary data.</text>
</comment>
<dbReference type="GO" id="GO:0043657">
    <property type="term" value="C:host cell"/>
    <property type="evidence" value="ECO:0007669"/>
    <property type="project" value="UniProtKB-SubCell"/>
</dbReference>
<dbReference type="Pfam" id="PF20147">
    <property type="entry name" value="Crinkler"/>
    <property type="match status" value="1"/>
</dbReference>
<dbReference type="InParanoid" id="A0A1Y2GS05"/>
<name>A0A1Y2GS05_9FUNG</name>
<feature type="domain" description="Crinkler effector protein N-terminal" evidence="5">
    <location>
        <begin position="5"/>
        <end position="102"/>
    </location>
</feature>
<evidence type="ECO:0000256" key="3">
    <source>
        <dbReference type="ARBA" id="ARBA00022525"/>
    </source>
</evidence>
<evidence type="ECO:0000259" key="5">
    <source>
        <dbReference type="Pfam" id="PF20147"/>
    </source>
</evidence>
<proteinExistence type="predicted"/>